<organism evidence="1 2">
    <name type="scientific">Phenylobacterium haematophilum</name>
    <dbReference type="NCBI Taxonomy" id="98513"/>
    <lineage>
        <taxon>Bacteria</taxon>
        <taxon>Pseudomonadati</taxon>
        <taxon>Pseudomonadota</taxon>
        <taxon>Alphaproteobacteria</taxon>
        <taxon>Caulobacterales</taxon>
        <taxon>Caulobacteraceae</taxon>
        <taxon>Phenylobacterium</taxon>
    </lineage>
</organism>
<evidence type="ECO:0000313" key="2">
    <source>
        <dbReference type="Proteomes" id="UP000530564"/>
    </source>
</evidence>
<reference evidence="1 2" key="1">
    <citation type="submission" date="2020-08" db="EMBL/GenBank/DDBJ databases">
        <title>Genomic Encyclopedia of Type Strains, Phase IV (KMG-IV): sequencing the most valuable type-strain genomes for metagenomic binning, comparative biology and taxonomic classification.</title>
        <authorList>
            <person name="Goeker M."/>
        </authorList>
    </citation>
    <scope>NUCLEOTIDE SEQUENCE [LARGE SCALE GENOMIC DNA]</scope>
    <source>
        <strain evidence="1 2">DSM 21793</strain>
    </source>
</reference>
<comment type="caution">
    <text evidence="1">The sequence shown here is derived from an EMBL/GenBank/DDBJ whole genome shotgun (WGS) entry which is preliminary data.</text>
</comment>
<protein>
    <recommendedName>
        <fullName evidence="3">YbhB/YbcL family Raf kinase inhibitor-like protein</fullName>
    </recommendedName>
</protein>
<dbReference type="RefSeq" id="WP_183774055.1">
    <property type="nucleotide sequence ID" value="NZ_JACIDK010000004.1"/>
</dbReference>
<evidence type="ECO:0008006" key="3">
    <source>
        <dbReference type="Google" id="ProtNLM"/>
    </source>
</evidence>
<name>A0A840A4K4_9CAUL</name>
<dbReference type="SUPFAM" id="SSF49777">
    <property type="entry name" value="PEBP-like"/>
    <property type="match status" value="1"/>
</dbReference>
<gene>
    <name evidence="1" type="ORF">GGQ61_002940</name>
</gene>
<accession>A0A840A4K4</accession>
<dbReference type="InterPro" id="IPR036610">
    <property type="entry name" value="PEBP-like_sf"/>
</dbReference>
<dbReference type="Gene3D" id="3.90.280.10">
    <property type="entry name" value="PEBP-like"/>
    <property type="match status" value="1"/>
</dbReference>
<dbReference type="PANTHER" id="PTHR30289">
    <property type="entry name" value="UNCHARACTERIZED PROTEIN YBCL-RELATED"/>
    <property type="match status" value="1"/>
</dbReference>
<dbReference type="Proteomes" id="UP000530564">
    <property type="component" value="Unassembled WGS sequence"/>
</dbReference>
<sequence>MSSPAHSGETITIFKVEPRDESGLVVMSPSQAPDGRLADRHSAYHENLSPPITWTEVEGAECYALIVEDPDAPMEKPFVHWMIWNIPAEAGGLPEGVPQAQYIDPPHPIIQGRNDADDYGWFGPRPPAGHGVHRYYFQVFALDQRLEVGPDTPLHELLNILKGHTIAQGEMMATYEAPRRQ</sequence>
<proteinExistence type="predicted"/>
<dbReference type="CDD" id="cd00865">
    <property type="entry name" value="PEBP_bact_arch"/>
    <property type="match status" value="1"/>
</dbReference>
<dbReference type="EMBL" id="JACIDK010000004">
    <property type="protein sequence ID" value="MBB3892207.1"/>
    <property type="molecule type" value="Genomic_DNA"/>
</dbReference>
<dbReference type="NCBIfam" id="TIGR00481">
    <property type="entry name" value="YbhB/YbcL family Raf kinase inhibitor-like protein"/>
    <property type="match status" value="1"/>
</dbReference>
<dbReference type="InterPro" id="IPR005247">
    <property type="entry name" value="YbhB_YbcL/LppC-like"/>
</dbReference>
<dbReference type="PANTHER" id="PTHR30289:SF1">
    <property type="entry name" value="PEBP (PHOSPHATIDYLETHANOLAMINE-BINDING PROTEIN) FAMILY PROTEIN"/>
    <property type="match status" value="1"/>
</dbReference>
<dbReference type="AlphaFoldDB" id="A0A840A4K4"/>
<dbReference type="Pfam" id="PF01161">
    <property type="entry name" value="PBP"/>
    <property type="match status" value="1"/>
</dbReference>
<evidence type="ECO:0000313" key="1">
    <source>
        <dbReference type="EMBL" id="MBB3892207.1"/>
    </source>
</evidence>
<dbReference type="InterPro" id="IPR008914">
    <property type="entry name" value="PEBP"/>
</dbReference>
<keyword evidence="2" id="KW-1185">Reference proteome</keyword>